<dbReference type="InterPro" id="IPR003507">
    <property type="entry name" value="S66_fam"/>
</dbReference>
<name>C5CD86_KOSOT</name>
<evidence type="ECO:0000256" key="6">
    <source>
        <dbReference type="PIRSR" id="PIRSR028757-1"/>
    </source>
</evidence>
<feature type="active site" description="Charge relay system" evidence="6">
    <location>
        <position position="235"/>
    </location>
</feature>
<accession>C5CD86</accession>
<dbReference type="SUPFAM" id="SSF141986">
    <property type="entry name" value="LD-carboxypeptidase A C-terminal domain-like"/>
    <property type="match status" value="1"/>
</dbReference>
<dbReference type="PANTHER" id="PTHR30237">
    <property type="entry name" value="MURAMOYLTETRAPEPTIDE CARBOXYPEPTIDASE"/>
    <property type="match status" value="1"/>
</dbReference>
<evidence type="ECO:0000259" key="7">
    <source>
        <dbReference type="Pfam" id="PF02016"/>
    </source>
</evidence>
<dbReference type="PIRSF" id="PIRSF028757">
    <property type="entry name" value="LD-carboxypeptidase"/>
    <property type="match status" value="1"/>
</dbReference>
<feature type="active site" description="Nucleophile" evidence="6">
    <location>
        <position position="142"/>
    </location>
</feature>
<dbReference type="InterPro" id="IPR029062">
    <property type="entry name" value="Class_I_gatase-like"/>
</dbReference>
<organism evidence="9 10">
    <name type="scientific">Kosmotoga olearia (strain ATCC BAA-1733 / DSM 21960 / TBF 19.5.1)</name>
    <dbReference type="NCBI Taxonomy" id="521045"/>
    <lineage>
        <taxon>Bacteria</taxon>
        <taxon>Thermotogati</taxon>
        <taxon>Thermotogota</taxon>
        <taxon>Thermotogae</taxon>
        <taxon>Kosmotogales</taxon>
        <taxon>Kosmotogaceae</taxon>
        <taxon>Kosmotoga</taxon>
    </lineage>
</organism>
<evidence type="ECO:0000256" key="2">
    <source>
        <dbReference type="ARBA" id="ARBA00022645"/>
    </source>
</evidence>
<protein>
    <submittedName>
        <fullName evidence="9">Peptidase U61 LD-carboxypeptidase A</fullName>
    </submittedName>
</protein>
<dbReference type="Pfam" id="PF02016">
    <property type="entry name" value="Peptidase_S66"/>
    <property type="match status" value="1"/>
</dbReference>
<evidence type="ECO:0000313" key="9">
    <source>
        <dbReference type="EMBL" id="ACR79030.1"/>
    </source>
</evidence>
<evidence type="ECO:0000313" key="10">
    <source>
        <dbReference type="Proteomes" id="UP000002382"/>
    </source>
</evidence>
<dbReference type="GO" id="GO:0004180">
    <property type="term" value="F:carboxypeptidase activity"/>
    <property type="evidence" value="ECO:0007669"/>
    <property type="project" value="UniProtKB-KW"/>
</dbReference>
<feature type="domain" description="LD-carboxypeptidase N-terminal" evidence="7">
    <location>
        <begin position="51"/>
        <end position="162"/>
    </location>
</feature>
<gene>
    <name evidence="9" type="ordered locus">Kole_0305</name>
</gene>
<evidence type="ECO:0000256" key="4">
    <source>
        <dbReference type="ARBA" id="ARBA00022801"/>
    </source>
</evidence>
<dbReference type="Proteomes" id="UP000002382">
    <property type="component" value="Chromosome"/>
</dbReference>
<dbReference type="Pfam" id="PF17676">
    <property type="entry name" value="Peptidase_S66C"/>
    <property type="match status" value="1"/>
</dbReference>
<reference evidence="9 10" key="2">
    <citation type="journal article" date="2011" name="J. Bacteriol.">
        <title>Genome Sequence of Kosmotoga olearia Strain TBF 19.5.1, a Thermophilic Bacterium with a Wide Growth Temperature Range, Isolated from the Troll B Oil Platform in the North Sea.</title>
        <authorList>
            <person name="Swithers K.S."/>
            <person name="Dipippo J.L."/>
            <person name="Bruce D.C."/>
            <person name="Detter C."/>
            <person name="Tapia R."/>
            <person name="Han S."/>
            <person name="Goodwin L.A."/>
            <person name="Han J."/>
            <person name="Woyke T."/>
            <person name="Pitluck S."/>
            <person name="Pennacchio L."/>
            <person name="Nolan M."/>
            <person name="Mikhailova N."/>
            <person name="Land M.L."/>
            <person name="Nesbo C.L."/>
            <person name="Gogarten J.P."/>
            <person name="Noll K.M."/>
        </authorList>
    </citation>
    <scope>NUCLEOTIDE SEQUENCE [LARGE SCALE GENOMIC DNA]</scope>
    <source>
        <strain evidence="10">ATCC BAA-1733 / DSM 21960 / TBF 19.5.1</strain>
    </source>
</reference>
<keyword evidence="4" id="KW-0378">Hydrolase</keyword>
<evidence type="ECO:0000256" key="3">
    <source>
        <dbReference type="ARBA" id="ARBA00022670"/>
    </source>
</evidence>
<keyword evidence="5" id="KW-0720">Serine protease</keyword>
<dbReference type="InterPro" id="IPR027478">
    <property type="entry name" value="LdcA_N"/>
</dbReference>
<evidence type="ECO:0000256" key="1">
    <source>
        <dbReference type="ARBA" id="ARBA00010233"/>
    </source>
</evidence>
<dbReference type="PANTHER" id="PTHR30237:SF2">
    <property type="entry name" value="MUREIN TETRAPEPTIDE CARBOXYPEPTIDASE"/>
    <property type="match status" value="1"/>
</dbReference>
<dbReference type="CDD" id="cd07025">
    <property type="entry name" value="Peptidase_S66"/>
    <property type="match status" value="1"/>
</dbReference>
<feature type="domain" description="LD-carboxypeptidase C-terminal" evidence="8">
    <location>
        <begin position="205"/>
        <end position="318"/>
    </location>
</feature>
<sequence>MICADGEVVMKRILLLLLIFSIILSFMQLSANVSKRISVWNFIHKNKVNTVFVTSPARFPDQTLLDAGIRTLQSAGLTVIVGDSCRRYLSDEEKAREINEAFADPNIDMIITSRGGHGSFRVLDYLDWKTISKNPKPIVGYSDITALLLGIYFKTGIITYHGPMVTVELDNDGKSLEKMLKLLNGDKLITFDYNSKPIVPGKMVGRLIVGNLSLFKTLQGTKYFGSLKDSILVLEDVGESRESIERMVWNIAHLKDYQTLRGIVFAGFTQINNDDFDGVFKILERFFEDAPFPVWVGLPVFHGNFTKLTLPVGAWVEMDLENHYIKILNGPEPER</sequence>
<dbReference type="eggNOG" id="COG1619">
    <property type="taxonomic scope" value="Bacteria"/>
</dbReference>
<dbReference type="Gene3D" id="3.50.30.60">
    <property type="entry name" value="LD-carboxypeptidase A C-terminal domain-like"/>
    <property type="match status" value="1"/>
</dbReference>
<dbReference type="EMBL" id="CP001634">
    <property type="protein sequence ID" value="ACR79030.1"/>
    <property type="molecule type" value="Genomic_DNA"/>
</dbReference>
<keyword evidence="10" id="KW-1185">Reference proteome</keyword>
<dbReference type="InterPro" id="IPR040449">
    <property type="entry name" value="Peptidase_S66_N"/>
</dbReference>
<reference evidence="9 10" key="1">
    <citation type="submission" date="2009-06" db="EMBL/GenBank/DDBJ databases">
        <title>Complete sequence of Thermotogales bacterium TBF 19.5.1.</title>
        <authorList>
            <consortium name="US DOE Joint Genome Institute"/>
            <person name="Lucas S."/>
            <person name="Copeland A."/>
            <person name="Lapidus A."/>
            <person name="Glavina del Rio T."/>
            <person name="Tice H."/>
            <person name="Bruce D."/>
            <person name="Goodwin L."/>
            <person name="Pitluck S."/>
            <person name="Chertkov O."/>
            <person name="Brettin T."/>
            <person name="Detter J.C."/>
            <person name="Han C."/>
            <person name="Schmutz J."/>
            <person name="Larimer F."/>
            <person name="Land M."/>
            <person name="Hauser L."/>
            <person name="Kyrpides N."/>
            <person name="Ovchinnikova G."/>
            <person name="Noll K."/>
        </authorList>
    </citation>
    <scope>NUCLEOTIDE SEQUENCE [LARGE SCALE GENOMIC DNA]</scope>
    <source>
        <strain evidence="10">ATCC BAA-1733 / DSM 21960 / TBF 19.5.1</strain>
    </source>
</reference>
<dbReference type="InterPro" id="IPR027461">
    <property type="entry name" value="Carboxypeptidase_A_C_sf"/>
</dbReference>
<dbReference type="STRING" id="521045.Kole_0305"/>
<keyword evidence="2" id="KW-0121">Carboxypeptidase</keyword>
<feature type="active site" description="Charge relay system" evidence="6">
    <location>
        <position position="302"/>
    </location>
</feature>
<dbReference type="Gene3D" id="3.40.50.10740">
    <property type="entry name" value="Class I glutamine amidotransferase-like"/>
    <property type="match status" value="1"/>
</dbReference>
<keyword evidence="3" id="KW-0645">Protease</keyword>
<dbReference type="AlphaFoldDB" id="C5CD86"/>
<comment type="similarity">
    <text evidence="1">Belongs to the peptidase S66 family.</text>
</comment>
<dbReference type="InterPro" id="IPR040921">
    <property type="entry name" value="Peptidase_S66C"/>
</dbReference>
<dbReference type="GO" id="GO:0008236">
    <property type="term" value="F:serine-type peptidase activity"/>
    <property type="evidence" value="ECO:0007669"/>
    <property type="project" value="UniProtKB-KW"/>
</dbReference>
<proteinExistence type="inferred from homology"/>
<dbReference type="GO" id="GO:0006508">
    <property type="term" value="P:proteolysis"/>
    <property type="evidence" value="ECO:0007669"/>
    <property type="project" value="UniProtKB-KW"/>
</dbReference>
<dbReference type="HOGENOM" id="CLU_034346_3_1_0"/>
<dbReference type="SUPFAM" id="SSF52317">
    <property type="entry name" value="Class I glutamine amidotransferase-like"/>
    <property type="match status" value="1"/>
</dbReference>
<evidence type="ECO:0000259" key="8">
    <source>
        <dbReference type="Pfam" id="PF17676"/>
    </source>
</evidence>
<dbReference type="KEGG" id="kol:Kole_0305"/>
<evidence type="ECO:0000256" key="5">
    <source>
        <dbReference type="ARBA" id="ARBA00022825"/>
    </source>
</evidence>